<evidence type="ECO:0000313" key="3">
    <source>
        <dbReference type="Proteomes" id="UP001642484"/>
    </source>
</evidence>
<name>A0ABP0HD57_9DINO</name>
<dbReference type="EMBL" id="CAXAMN010000314">
    <property type="protein sequence ID" value="CAK8987683.1"/>
    <property type="molecule type" value="Genomic_DNA"/>
</dbReference>
<evidence type="ECO:0000256" key="1">
    <source>
        <dbReference type="SAM" id="MobiDB-lite"/>
    </source>
</evidence>
<dbReference type="Proteomes" id="UP001642484">
    <property type="component" value="Unassembled WGS sequence"/>
</dbReference>
<feature type="compositionally biased region" description="Pro residues" evidence="1">
    <location>
        <begin position="24"/>
        <end position="33"/>
    </location>
</feature>
<proteinExistence type="predicted"/>
<protein>
    <submittedName>
        <fullName evidence="2">Uncharacterized protein</fullName>
    </submittedName>
</protein>
<gene>
    <name evidence="2" type="ORF">CCMP2556_LOCUS967</name>
</gene>
<keyword evidence="3" id="KW-1185">Reference proteome</keyword>
<accession>A0ABP0HD57</accession>
<comment type="caution">
    <text evidence="2">The sequence shown here is derived from an EMBL/GenBank/DDBJ whole genome shotgun (WGS) entry which is preliminary data.</text>
</comment>
<feature type="compositionally biased region" description="Low complexity" evidence="1">
    <location>
        <begin position="34"/>
        <end position="102"/>
    </location>
</feature>
<dbReference type="Gene3D" id="3.90.176.10">
    <property type="entry name" value="Toxin ADP-ribosyltransferase, Chain A, domain 1"/>
    <property type="match status" value="1"/>
</dbReference>
<feature type="region of interest" description="Disordered" evidence="1">
    <location>
        <begin position="19"/>
        <end position="147"/>
    </location>
</feature>
<sequence length="784" mass="86126">MGQANCSCKGVSKECLVVLQGDDPAPPPMPSAPSSPKVAQPASASPACPAPAAAAPVAPAATAAPATRAAPAASASAAEKPPSARANRRASIMSDSISEQSSGGLAGRKPPTPLSLDGTSAKSTPRKEIGFTPGLRQPSKATASASSSAEAWSKVQANGKSGINQENFSQKLAMDPDMAMKIMAYKERQERRGKKKLGMAAEEAYLSQVPEVERDIPFHFMFEVNGELHEIAVKNACESDNAQALRQSPETSLGIDRVAERVEHAENSQSSRSSEKAEKVPSKTYRSGSATFLPYVSLCEIPRVETASLQMARRPSNSKVRLAKMSFRILPHGKLTKACNSASDAENCCMIFMVTIDDTVDKGAAILQRLEEIEKMMLQMTESIPATRRPVPAIFLLHKPRADVKSWQKVFEEYEATKGTTLRYGPMSMEDGNAIYEAFANLDLTGCEYRQLLSAEVTETWWGNVEVKYCGTSMVLTSSASQADAWAEVNWLLPSLQEQQFDEEDLAILKKHLGSYQYSMAVGMLGRGLVPSEPSNMEWGFKGSGAALVKSVLSFEVKLGDALNKLPSTTGDLWRGAWLPPETLETITNAFAQGSSVKFPWFQSTTTDKTHSYTFIHSKWQPAYCAPNCEKRGYAFPVHFHIQSCLAKNVIKLANDPLWEMTSHELEAWLRESHTLSEWYTSQWDNFVKDPQRPRGPWPALADLAHQWMWNGPVFLLWHSTRFSNPGLGIAESMNISWTDQYELTEVLRSRFRLGSISQMGGQSTNAVHYFHSVEMADERPCAM</sequence>
<evidence type="ECO:0000313" key="2">
    <source>
        <dbReference type="EMBL" id="CAK8987683.1"/>
    </source>
</evidence>
<organism evidence="2 3">
    <name type="scientific">Durusdinium trenchii</name>
    <dbReference type="NCBI Taxonomy" id="1381693"/>
    <lineage>
        <taxon>Eukaryota</taxon>
        <taxon>Sar</taxon>
        <taxon>Alveolata</taxon>
        <taxon>Dinophyceae</taxon>
        <taxon>Suessiales</taxon>
        <taxon>Symbiodiniaceae</taxon>
        <taxon>Durusdinium</taxon>
    </lineage>
</organism>
<reference evidence="2 3" key="1">
    <citation type="submission" date="2024-02" db="EMBL/GenBank/DDBJ databases">
        <authorList>
            <person name="Chen Y."/>
            <person name="Shah S."/>
            <person name="Dougan E. K."/>
            <person name="Thang M."/>
            <person name="Chan C."/>
        </authorList>
    </citation>
    <scope>NUCLEOTIDE SEQUENCE [LARGE SCALE GENOMIC DNA]</scope>
</reference>
<feature type="region of interest" description="Disordered" evidence="1">
    <location>
        <begin position="263"/>
        <end position="283"/>
    </location>
</feature>